<feature type="compositionally biased region" description="Pro residues" evidence="13">
    <location>
        <begin position="241"/>
        <end position="252"/>
    </location>
</feature>
<name>A0ABT1QY73_9GAMM</name>
<comment type="similarity">
    <text evidence="2">Belongs to the TonB family.</text>
</comment>
<evidence type="ECO:0000313" key="17">
    <source>
        <dbReference type="Proteomes" id="UP001165498"/>
    </source>
</evidence>
<proteinExistence type="inferred from homology"/>
<keyword evidence="7 14" id="KW-0812">Transmembrane</keyword>
<keyword evidence="4" id="KW-0813">Transport</keyword>
<evidence type="ECO:0000256" key="12">
    <source>
        <dbReference type="SAM" id="Coils"/>
    </source>
</evidence>
<evidence type="ECO:0000256" key="11">
    <source>
        <dbReference type="ARBA" id="ARBA00023136"/>
    </source>
</evidence>
<keyword evidence="5" id="KW-1003">Cell membrane</keyword>
<feature type="region of interest" description="Disordered" evidence="13">
    <location>
        <begin position="228"/>
        <end position="260"/>
    </location>
</feature>
<keyword evidence="9" id="KW-0653">Protein transport</keyword>
<dbReference type="NCBIfam" id="TIGR01352">
    <property type="entry name" value="tonB_Cterm"/>
    <property type="match status" value="1"/>
</dbReference>
<evidence type="ECO:0000256" key="7">
    <source>
        <dbReference type="ARBA" id="ARBA00022692"/>
    </source>
</evidence>
<dbReference type="InterPro" id="IPR051045">
    <property type="entry name" value="TonB-dependent_transducer"/>
</dbReference>
<sequence length="349" mass="36430">MAARLDFRSLRPARGSAAPKIIIAVVVLAALAGGGWYFFLRQPPTVIPEVAPAPTPADPAAGTEAAAVTPDPAALNKLNQLTVDQLFKEARTALNEQRLVSPPGNNALEFYLKILEKEPGNSGAQDALRELFTFAASAAEQDINARNIDNANRVIELLTKADPNNYTLTILRSKLDAQRKIAEREAAQALAAEEAAKRRAAEPAAPAASAPAAASSAAADTASAAPAASSGAAAPRTAAPAPEPAAAPPPVAAAPAAPSGDTRDAVLVKSVPPQYPNAALRRRQEGWVQVEFTVAADGSVANARVLDADPPRTFDRAALDAVQRWTFNPALRNGAAVEATVRRRIEFKM</sequence>
<evidence type="ECO:0000256" key="3">
    <source>
        <dbReference type="ARBA" id="ARBA00022362"/>
    </source>
</evidence>
<evidence type="ECO:0000256" key="5">
    <source>
        <dbReference type="ARBA" id="ARBA00022475"/>
    </source>
</evidence>
<keyword evidence="17" id="KW-1185">Reference proteome</keyword>
<feature type="transmembrane region" description="Helical" evidence="14">
    <location>
        <begin position="21"/>
        <end position="39"/>
    </location>
</feature>
<dbReference type="InterPro" id="IPR037682">
    <property type="entry name" value="TonB_C"/>
</dbReference>
<dbReference type="SUPFAM" id="SSF74653">
    <property type="entry name" value="TolA/TonB C-terminal domain"/>
    <property type="match status" value="1"/>
</dbReference>
<evidence type="ECO:0000256" key="10">
    <source>
        <dbReference type="ARBA" id="ARBA00022989"/>
    </source>
</evidence>
<feature type="domain" description="TonB C-terminal" evidence="15">
    <location>
        <begin position="260"/>
        <end position="349"/>
    </location>
</feature>
<comment type="caution">
    <text evidence="16">The sequence shown here is derived from an EMBL/GenBank/DDBJ whole genome shotgun (WGS) entry which is preliminary data.</text>
</comment>
<dbReference type="Gene3D" id="3.30.1150.10">
    <property type="match status" value="1"/>
</dbReference>
<dbReference type="Pfam" id="PF03544">
    <property type="entry name" value="TonB_C"/>
    <property type="match status" value="1"/>
</dbReference>
<evidence type="ECO:0000256" key="8">
    <source>
        <dbReference type="ARBA" id="ARBA00022737"/>
    </source>
</evidence>
<dbReference type="PANTHER" id="PTHR33446:SF8">
    <property type="entry name" value="PROTEIN TONB"/>
    <property type="match status" value="1"/>
</dbReference>
<evidence type="ECO:0000256" key="13">
    <source>
        <dbReference type="SAM" id="MobiDB-lite"/>
    </source>
</evidence>
<evidence type="ECO:0000256" key="9">
    <source>
        <dbReference type="ARBA" id="ARBA00022927"/>
    </source>
</evidence>
<keyword evidence="8" id="KW-0677">Repeat</keyword>
<evidence type="ECO:0000256" key="6">
    <source>
        <dbReference type="ARBA" id="ARBA00022519"/>
    </source>
</evidence>
<keyword evidence="11 14" id="KW-0472">Membrane</keyword>
<keyword evidence="10 14" id="KW-1133">Transmembrane helix</keyword>
<protein>
    <recommendedName>
        <fullName evidence="3">Protein TonB</fullName>
    </recommendedName>
</protein>
<dbReference type="PANTHER" id="PTHR33446">
    <property type="entry name" value="PROTEIN TONB-RELATED"/>
    <property type="match status" value="1"/>
</dbReference>
<comment type="subcellular location">
    <subcellularLocation>
        <location evidence="1">Cell inner membrane</location>
        <topology evidence="1">Single-pass membrane protein</topology>
        <orientation evidence="1">Periplasmic side</orientation>
    </subcellularLocation>
</comment>
<evidence type="ECO:0000256" key="14">
    <source>
        <dbReference type="SAM" id="Phobius"/>
    </source>
</evidence>
<dbReference type="EMBL" id="JANFQO010000026">
    <property type="protein sequence ID" value="MCQ4167237.1"/>
    <property type="molecule type" value="Genomic_DNA"/>
</dbReference>
<keyword evidence="6" id="KW-0997">Cell inner membrane</keyword>
<reference evidence="16" key="1">
    <citation type="submission" date="2022-07" db="EMBL/GenBank/DDBJ databases">
        <title>Tahibacter sp., a new gammaproteobacterium isolated from the silt sample collected at pig farm.</title>
        <authorList>
            <person name="Chen H."/>
        </authorList>
    </citation>
    <scope>NUCLEOTIDE SEQUENCE</scope>
    <source>
        <strain evidence="16">P2K</strain>
    </source>
</reference>
<evidence type="ECO:0000313" key="16">
    <source>
        <dbReference type="EMBL" id="MCQ4167237.1"/>
    </source>
</evidence>
<feature type="compositionally biased region" description="Low complexity" evidence="13">
    <location>
        <begin position="228"/>
        <end position="240"/>
    </location>
</feature>
<feature type="coiled-coil region" evidence="12">
    <location>
        <begin position="172"/>
        <end position="199"/>
    </location>
</feature>
<keyword evidence="12" id="KW-0175">Coiled coil</keyword>
<organism evidence="16 17">
    <name type="scientific">Tahibacter harae</name>
    <dbReference type="NCBI Taxonomy" id="2963937"/>
    <lineage>
        <taxon>Bacteria</taxon>
        <taxon>Pseudomonadati</taxon>
        <taxon>Pseudomonadota</taxon>
        <taxon>Gammaproteobacteria</taxon>
        <taxon>Lysobacterales</taxon>
        <taxon>Rhodanobacteraceae</taxon>
        <taxon>Tahibacter</taxon>
    </lineage>
</organism>
<dbReference type="PROSITE" id="PS52015">
    <property type="entry name" value="TONB_CTD"/>
    <property type="match status" value="1"/>
</dbReference>
<evidence type="ECO:0000256" key="1">
    <source>
        <dbReference type="ARBA" id="ARBA00004383"/>
    </source>
</evidence>
<dbReference type="InterPro" id="IPR006260">
    <property type="entry name" value="TonB/TolA_C"/>
</dbReference>
<evidence type="ECO:0000256" key="2">
    <source>
        <dbReference type="ARBA" id="ARBA00006555"/>
    </source>
</evidence>
<dbReference type="Proteomes" id="UP001165498">
    <property type="component" value="Unassembled WGS sequence"/>
</dbReference>
<evidence type="ECO:0000256" key="4">
    <source>
        <dbReference type="ARBA" id="ARBA00022448"/>
    </source>
</evidence>
<dbReference type="RefSeq" id="WP_255916425.1">
    <property type="nucleotide sequence ID" value="NZ_JANFQO010000026.1"/>
</dbReference>
<gene>
    <name evidence="16" type="ORF">NM961_21185</name>
</gene>
<accession>A0ABT1QY73</accession>
<evidence type="ECO:0000259" key="15">
    <source>
        <dbReference type="PROSITE" id="PS52015"/>
    </source>
</evidence>